<feature type="compositionally biased region" description="Polar residues" evidence="1">
    <location>
        <begin position="1"/>
        <end position="10"/>
    </location>
</feature>
<accession>A0A514CTX2</accession>
<keyword evidence="3" id="KW-1185">Reference proteome</keyword>
<proteinExistence type="predicted"/>
<sequence>MSTEANTQKASDILEMSDEQILNMTSAPPVTQSNSDTQTAKTQEELDAEEAAAKQAEVDEEARRQQEEAERLAALEKKDGVEEPSKEVEGASKTVEEPSPTGKEEENGGKVATNEADSTGKEPTKEASADTDPGQGKGGADKQGKDAPQSNDLPADFDYKSAYEQLMKPFKANGKMVQARSPEEAIALMQQGANYTRKMQELQPYRKLHLMLESAGLLNEDKLSFLIDIEKKNPEAIKKLLKDANIDPMDIDTSTDPQYQEGNHKISDSEARFITELEDVKSTPEGEETVKAISTSWDQASKQALLDNPGLVKAIHQQRESGVYDIITAEIDHLRTLGQIPAGVSFIQAYKTVGDYLKEQGKLGQPAQVKDTPPGSKAAPAATAPVATRVATPKPEVTNGKQASAASPSRSAPRKVSPVVNYMAMSDEEILKMPAPKSV</sequence>
<reference evidence="2 3" key="1">
    <citation type="submission" date="2019-05" db="EMBL/GenBank/DDBJ databases">
        <title>Complete genome sequence of sixteen phages from Abidjan, cote d'Ivoire, isolated on a single strain of Achromobacter xylosoxidans.</title>
        <authorList>
            <person name="Essoh C."/>
            <person name="Vernadet J.-P."/>
            <person name="Vergnaud G."/>
            <person name="Pourcel C."/>
        </authorList>
    </citation>
    <scope>NUCLEOTIDE SEQUENCE [LARGE SCALE GENOMIC DNA]</scope>
</reference>
<evidence type="ECO:0000313" key="3">
    <source>
        <dbReference type="Proteomes" id="UP000320802"/>
    </source>
</evidence>
<name>A0A514CTX2_9CAUD</name>
<organism evidence="2 3">
    <name type="scientific">Achromobacter phage vB_AxyP_19-32_Axy10</name>
    <dbReference type="NCBI Taxonomy" id="2591041"/>
    <lineage>
        <taxon>Viruses</taxon>
        <taxon>Duplodnaviria</taxon>
        <taxon>Heunggongvirae</taxon>
        <taxon>Uroviricota</taxon>
        <taxon>Caudoviricetes</taxon>
        <taxon>Schitoviridae</taxon>
        <taxon>Rothmandenesvirinae</taxon>
        <taxon>Pourcelvirus</taxon>
        <taxon>Pourcelvirus Axy10</taxon>
    </lineage>
</organism>
<feature type="compositionally biased region" description="Basic and acidic residues" evidence="1">
    <location>
        <begin position="61"/>
        <end position="108"/>
    </location>
</feature>
<feature type="region of interest" description="Disordered" evidence="1">
    <location>
        <begin position="1"/>
        <end position="158"/>
    </location>
</feature>
<evidence type="ECO:0000313" key="2">
    <source>
        <dbReference type="EMBL" id="QDH83925.1"/>
    </source>
</evidence>
<feature type="region of interest" description="Disordered" evidence="1">
    <location>
        <begin position="364"/>
        <end position="418"/>
    </location>
</feature>
<dbReference type="Proteomes" id="UP000320802">
    <property type="component" value="Segment"/>
</dbReference>
<feature type="compositionally biased region" description="Polar residues" evidence="1">
    <location>
        <begin position="20"/>
        <end position="41"/>
    </location>
</feature>
<evidence type="ECO:0000256" key="1">
    <source>
        <dbReference type="SAM" id="MobiDB-lite"/>
    </source>
</evidence>
<feature type="compositionally biased region" description="Basic and acidic residues" evidence="1">
    <location>
        <begin position="118"/>
        <end position="128"/>
    </location>
</feature>
<gene>
    <name evidence="2" type="ORF">Axy10_064</name>
</gene>
<protein>
    <submittedName>
        <fullName evidence="2">Putative tape measure protein</fullName>
    </submittedName>
</protein>
<feature type="compositionally biased region" description="Low complexity" evidence="1">
    <location>
        <begin position="372"/>
        <end position="395"/>
    </location>
</feature>
<dbReference type="EMBL" id="MK962629">
    <property type="protein sequence ID" value="QDH83925.1"/>
    <property type="molecule type" value="Genomic_DNA"/>
</dbReference>